<evidence type="ECO:0000313" key="7">
    <source>
        <dbReference type="EMBL" id="TXL62373.1"/>
    </source>
</evidence>
<protein>
    <submittedName>
        <fullName evidence="7">DUF202 domain-containing protein</fullName>
    </submittedName>
</protein>
<evidence type="ECO:0000256" key="4">
    <source>
        <dbReference type="ARBA" id="ARBA00023136"/>
    </source>
</evidence>
<dbReference type="EMBL" id="VDUX01000002">
    <property type="protein sequence ID" value="TXL62373.1"/>
    <property type="molecule type" value="Genomic_DNA"/>
</dbReference>
<feature type="domain" description="DUF202" evidence="6">
    <location>
        <begin position="2"/>
        <end position="51"/>
    </location>
</feature>
<keyword evidence="3 5" id="KW-1133">Transmembrane helix</keyword>
<keyword evidence="4 5" id="KW-0472">Membrane</keyword>
<feature type="transmembrane region" description="Helical" evidence="5">
    <location>
        <begin position="27"/>
        <end position="49"/>
    </location>
</feature>
<keyword evidence="2 5" id="KW-0812">Transmembrane</keyword>
<comment type="caution">
    <text evidence="7">The sequence shown here is derived from an EMBL/GenBank/DDBJ whole genome shotgun (WGS) entry which is preliminary data.</text>
</comment>
<evidence type="ECO:0000256" key="2">
    <source>
        <dbReference type="ARBA" id="ARBA00022692"/>
    </source>
</evidence>
<evidence type="ECO:0000313" key="8">
    <source>
        <dbReference type="Proteomes" id="UP000321571"/>
    </source>
</evidence>
<dbReference type="GO" id="GO:0012505">
    <property type="term" value="C:endomembrane system"/>
    <property type="evidence" value="ECO:0007669"/>
    <property type="project" value="UniProtKB-SubCell"/>
</dbReference>
<organism evidence="7 8">
    <name type="scientific">Aeromicrobium terrae</name>
    <dbReference type="NCBI Taxonomy" id="2498846"/>
    <lineage>
        <taxon>Bacteria</taxon>
        <taxon>Bacillati</taxon>
        <taxon>Actinomycetota</taxon>
        <taxon>Actinomycetes</taxon>
        <taxon>Propionibacteriales</taxon>
        <taxon>Nocardioidaceae</taxon>
        <taxon>Aeromicrobium</taxon>
    </lineage>
</organism>
<evidence type="ECO:0000259" key="6">
    <source>
        <dbReference type="Pfam" id="PF02656"/>
    </source>
</evidence>
<dbReference type="AlphaFoldDB" id="A0A5C8NPK1"/>
<accession>A0A5C8NPK1</accession>
<feature type="transmembrane region" description="Helical" evidence="5">
    <location>
        <begin position="73"/>
        <end position="95"/>
    </location>
</feature>
<dbReference type="Proteomes" id="UP000321571">
    <property type="component" value="Unassembled WGS sequence"/>
</dbReference>
<keyword evidence="8" id="KW-1185">Reference proteome</keyword>
<evidence type="ECO:0000256" key="3">
    <source>
        <dbReference type="ARBA" id="ARBA00022989"/>
    </source>
</evidence>
<gene>
    <name evidence="7" type="ORF">FHP06_04170</name>
</gene>
<dbReference type="InterPro" id="IPR003807">
    <property type="entry name" value="DUF202"/>
</dbReference>
<reference evidence="7 8" key="1">
    <citation type="submission" date="2019-06" db="EMBL/GenBank/DDBJ databases">
        <title>Aeromicrobium sp. nov., isolated from a maize field.</title>
        <authorList>
            <person name="Lin S.-Y."/>
            <person name="Tsai C.-F."/>
            <person name="Young C.-C."/>
        </authorList>
    </citation>
    <scope>NUCLEOTIDE SEQUENCE [LARGE SCALE GENOMIC DNA]</scope>
    <source>
        <strain evidence="7 8">CC-CFT486</strain>
    </source>
</reference>
<evidence type="ECO:0000256" key="1">
    <source>
        <dbReference type="ARBA" id="ARBA00004127"/>
    </source>
</evidence>
<proteinExistence type="predicted"/>
<name>A0A5C8NPK1_9ACTN</name>
<sequence length="97" mass="10072">MLAWRRTTLSYVVVELFVAKVALDDGASGAVVLSAGCVVFALWLVLTYLRRGPWTAASVAEPRFALLLRDGRLPALVSVVAGASAVAVTVLAVSAGT</sequence>
<comment type="subcellular location">
    <subcellularLocation>
        <location evidence="1">Endomembrane system</location>
        <topology evidence="1">Multi-pass membrane protein</topology>
    </subcellularLocation>
</comment>
<dbReference type="OrthoDB" id="3701077at2"/>
<evidence type="ECO:0000256" key="5">
    <source>
        <dbReference type="SAM" id="Phobius"/>
    </source>
</evidence>
<dbReference type="Pfam" id="PF02656">
    <property type="entry name" value="DUF202"/>
    <property type="match status" value="1"/>
</dbReference>